<keyword evidence="1" id="KW-0812">Transmembrane</keyword>
<gene>
    <name evidence="2" type="ORF">B0I31_103152</name>
</gene>
<comment type="caution">
    <text evidence="2">The sequence shown here is derived from an EMBL/GenBank/DDBJ whole genome shotgun (WGS) entry which is preliminary data.</text>
</comment>
<sequence>MSRPAYLEPRTDVAAADDWSTRLVLDELRRYGRPFAAIAVVLLVVAVSLVVFPRATPGTVATVVVLGLLSLLTAMPPLVHRWETAPHRRGLLDQPWRRVPATVAAGGGTWDEDRLLVFAEERTFVLKGTLPEAVGLVLDRQEVFLCGPDEQGRAAVRVPGLCRLYSLRVDETDARPREREPHLVGRPLDDPTVAKSFRGFRWGTRAWVWCVLGATVGAALVVLSLWPLAPAGLVVGGLLITAAAVMTPSTLLVSGLYRQAVAAAESATEWTPVPITLFPWDTDEEVAGLAQLPRGTAVVWFPLPNPDLIANIADTGTVWMAGDGEVVTVGLPRVPALMFAMVHPDRDVPEDLPKPWLLQVLEPSWDGVPALRG</sequence>
<feature type="transmembrane region" description="Helical" evidence="1">
    <location>
        <begin position="35"/>
        <end position="52"/>
    </location>
</feature>
<evidence type="ECO:0000313" key="2">
    <source>
        <dbReference type="EMBL" id="PSL56403.1"/>
    </source>
</evidence>
<evidence type="ECO:0000256" key="1">
    <source>
        <dbReference type="SAM" id="Phobius"/>
    </source>
</evidence>
<dbReference type="Proteomes" id="UP000241118">
    <property type="component" value="Unassembled WGS sequence"/>
</dbReference>
<keyword evidence="1" id="KW-0472">Membrane</keyword>
<proteinExistence type="predicted"/>
<feature type="transmembrane region" description="Helical" evidence="1">
    <location>
        <begin position="206"/>
        <end position="226"/>
    </location>
</feature>
<dbReference type="AlphaFoldDB" id="A0A2P8ID68"/>
<dbReference type="OrthoDB" id="3666164at2"/>
<keyword evidence="3" id="KW-1185">Reference proteome</keyword>
<reference evidence="2 3" key="1">
    <citation type="submission" date="2018-03" db="EMBL/GenBank/DDBJ databases">
        <title>Genomic Encyclopedia of Type Strains, Phase III (KMG-III): the genomes of soil and plant-associated and newly described type strains.</title>
        <authorList>
            <person name="Whitman W."/>
        </authorList>
    </citation>
    <scope>NUCLEOTIDE SEQUENCE [LARGE SCALE GENOMIC DNA]</scope>
    <source>
        <strain evidence="2 3">CGMCC 4.7097</strain>
    </source>
</reference>
<feature type="transmembrane region" description="Helical" evidence="1">
    <location>
        <begin position="58"/>
        <end position="79"/>
    </location>
</feature>
<accession>A0A2P8ID68</accession>
<dbReference type="EMBL" id="PYAX01000003">
    <property type="protein sequence ID" value="PSL56403.1"/>
    <property type="molecule type" value="Genomic_DNA"/>
</dbReference>
<evidence type="ECO:0000313" key="3">
    <source>
        <dbReference type="Proteomes" id="UP000241118"/>
    </source>
</evidence>
<name>A0A2P8ID68_SACCR</name>
<keyword evidence="1" id="KW-1133">Transmembrane helix</keyword>
<feature type="transmembrane region" description="Helical" evidence="1">
    <location>
        <begin position="232"/>
        <end position="253"/>
    </location>
</feature>
<dbReference type="RefSeq" id="WP_106614875.1">
    <property type="nucleotide sequence ID" value="NZ_PYAX01000003.1"/>
</dbReference>
<protein>
    <submittedName>
        <fullName evidence="2">Uncharacterized protein</fullName>
    </submittedName>
</protein>
<organism evidence="2 3">
    <name type="scientific">Saccharothrix carnea</name>
    <dbReference type="NCBI Taxonomy" id="1280637"/>
    <lineage>
        <taxon>Bacteria</taxon>
        <taxon>Bacillati</taxon>
        <taxon>Actinomycetota</taxon>
        <taxon>Actinomycetes</taxon>
        <taxon>Pseudonocardiales</taxon>
        <taxon>Pseudonocardiaceae</taxon>
        <taxon>Saccharothrix</taxon>
    </lineage>
</organism>